<dbReference type="EMBL" id="CM042028">
    <property type="protein sequence ID" value="KAI3799691.1"/>
    <property type="molecule type" value="Genomic_DNA"/>
</dbReference>
<evidence type="ECO:0000313" key="2">
    <source>
        <dbReference type="Proteomes" id="UP001056120"/>
    </source>
</evidence>
<comment type="caution">
    <text evidence="1">The sequence shown here is derived from an EMBL/GenBank/DDBJ whole genome shotgun (WGS) entry which is preliminary data.</text>
</comment>
<accession>A0ACB9HWV5</accession>
<keyword evidence="2" id="KW-1185">Reference proteome</keyword>
<dbReference type="Proteomes" id="UP001056120">
    <property type="component" value="Linkage Group LG11"/>
</dbReference>
<reference evidence="1 2" key="2">
    <citation type="journal article" date="2022" name="Mol. Ecol. Resour.">
        <title>The genomes of chicory, endive, great burdock and yacon provide insights into Asteraceae paleo-polyploidization history and plant inulin production.</title>
        <authorList>
            <person name="Fan W."/>
            <person name="Wang S."/>
            <person name="Wang H."/>
            <person name="Wang A."/>
            <person name="Jiang F."/>
            <person name="Liu H."/>
            <person name="Zhao H."/>
            <person name="Xu D."/>
            <person name="Zhang Y."/>
        </authorList>
    </citation>
    <scope>NUCLEOTIDE SEQUENCE [LARGE SCALE GENOMIC DNA]</scope>
    <source>
        <strain evidence="2">cv. Yunnan</strain>
        <tissue evidence="1">Leaves</tissue>
    </source>
</reference>
<protein>
    <submittedName>
        <fullName evidence="1">Uncharacterized protein</fullName>
    </submittedName>
</protein>
<reference evidence="2" key="1">
    <citation type="journal article" date="2022" name="Mol. Ecol. Resour.">
        <title>The genomes of chicory, endive, great burdock and yacon provide insights into Asteraceae palaeo-polyploidization history and plant inulin production.</title>
        <authorList>
            <person name="Fan W."/>
            <person name="Wang S."/>
            <person name="Wang H."/>
            <person name="Wang A."/>
            <person name="Jiang F."/>
            <person name="Liu H."/>
            <person name="Zhao H."/>
            <person name="Xu D."/>
            <person name="Zhang Y."/>
        </authorList>
    </citation>
    <scope>NUCLEOTIDE SEQUENCE [LARGE SCALE GENOMIC DNA]</scope>
    <source>
        <strain evidence="2">cv. Yunnan</strain>
    </source>
</reference>
<gene>
    <name evidence="1" type="ORF">L1987_34990</name>
</gene>
<organism evidence="1 2">
    <name type="scientific">Smallanthus sonchifolius</name>
    <dbReference type="NCBI Taxonomy" id="185202"/>
    <lineage>
        <taxon>Eukaryota</taxon>
        <taxon>Viridiplantae</taxon>
        <taxon>Streptophyta</taxon>
        <taxon>Embryophyta</taxon>
        <taxon>Tracheophyta</taxon>
        <taxon>Spermatophyta</taxon>
        <taxon>Magnoliopsida</taxon>
        <taxon>eudicotyledons</taxon>
        <taxon>Gunneridae</taxon>
        <taxon>Pentapetalae</taxon>
        <taxon>asterids</taxon>
        <taxon>campanulids</taxon>
        <taxon>Asterales</taxon>
        <taxon>Asteraceae</taxon>
        <taxon>Asteroideae</taxon>
        <taxon>Heliantheae alliance</taxon>
        <taxon>Millerieae</taxon>
        <taxon>Smallanthus</taxon>
    </lineage>
</organism>
<evidence type="ECO:0000313" key="1">
    <source>
        <dbReference type="EMBL" id="KAI3799691.1"/>
    </source>
</evidence>
<sequence>MEIGFGECLNTTFEGTHTRHIDALLGEEKIAFSSFEDVDGMPDGLAHLIHKITFECVLPAGVEFYSTRFDSSNPSSFPRSCCPIILTGYVYSKIFALEIVPSMLSGMDSSVFSPSMAS</sequence>
<proteinExistence type="predicted"/>
<name>A0ACB9HWV5_9ASTR</name>